<dbReference type="Pfam" id="PF02311">
    <property type="entry name" value="AraC_binding"/>
    <property type="match status" value="1"/>
</dbReference>
<dbReference type="InterPro" id="IPR014710">
    <property type="entry name" value="RmlC-like_jellyroll"/>
</dbReference>
<feature type="domain" description="AraC-type arabinose-binding/dimerisation" evidence="3">
    <location>
        <begin position="28"/>
        <end position="104"/>
    </location>
</feature>
<proteinExistence type="predicted"/>
<protein>
    <submittedName>
        <fullName evidence="4">AraC family transcriptional regulator</fullName>
    </submittedName>
</protein>
<dbReference type="EMBL" id="AHJE01000099">
    <property type="protein sequence ID" value="EHP39183.1"/>
    <property type="molecule type" value="Genomic_DNA"/>
</dbReference>
<name>H1SE96_9BURK</name>
<reference evidence="4 5" key="1">
    <citation type="journal article" date="2012" name="J. Bacteriol.">
        <title>De Novo Genome Project of Cupriavidus basilensis OR16.</title>
        <authorList>
            <person name="Cserhati M."/>
            <person name="Kriszt B."/>
            <person name="Szoboszlay S."/>
            <person name="Toth A."/>
            <person name="Szabo I."/>
            <person name="Tancsics A."/>
            <person name="Nagy I."/>
            <person name="Horvath B."/>
            <person name="Nagy I."/>
            <person name="Kukolya J."/>
        </authorList>
    </citation>
    <scope>NUCLEOTIDE SEQUENCE [LARGE SCALE GENOMIC DNA]</scope>
    <source>
        <strain evidence="4 5">OR16</strain>
    </source>
</reference>
<dbReference type="Gene3D" id="2.60.120.10">
    <property type="entry name" value="Jelly Rolls"/>
    <property type="match status" value="1"/>
</dbReference>
<dbReference type="GO" id="GO:0006355">
    <property type="term" value="P:regulation of DNA-templated transcription"/>
    <property type="evidence" value="ECO:0007669"/>
    <property type="project" value="InterPro"/>
</dbReference>
<dbReference type="SUPFAM" id="SSF51215">
    <property type="entry name" value="Regulatory protein AraC"/>
    <property type="match status" value="1"/>
</dbReference>
<sequence length="312" mass="32268">MRAGNTAAQARYWFDPAMPYVESRCASDSGAAYLPHTHPTLSIGAVDGGHSLFGTATESVRLAPGDVVVIPAGQVHACNPEPDARWSYQMLHLDPAWVGAMLALRGVAMLPAALARVRVTSAPDTYAGLCRLNDVLFSSAPQATKEAARAASWPRCSAVRPAPGGARAAPAGHAGGPAGRPGSAPACASRGAAAAGGASARRRHEPLPVDPRLPGRPRHDPACLPAGPAHQPRTPAAARGRGAGGDRPGAGLFRPEPLPARLQAARGADAAQLSAPQRLSPRAQFSPILAAPARPRLRAHPQTRKDWRGFPC</sequence>
<evidence type="ECO:0000256" key="1">
    <source>
        <dbReference type="ARBA" id="ARBA00023125"/>
    </source>
</evidence>
<feature type="compositionally biased region" description="Low complexity" evidence="2">
    <location>
        <begin position="160"/>
        <end position="172"/>
    </location>
</feature>
<dbReference type="AlphaFoldDB" id="H1SE96"/>
<dbReference type="GO" id="GO:0003677">
    <property type="term" value="F:DNA binding"/>
    <property type="evidence" value="ECO:0007669"/>
    <property type="project" value="UniProtKB-KW"/>
</dbReference>
<accession>H1SE96</accession>
<feature type="compositionally biased region" description="Low complexity" evidence="2">
    <location>
        <begin position="260"/>
        <end position="275"/>
    </location>
</feature>
<evidence type="ECO:0000259" key="3">
    <source>
        <dbReference type="Pfam" id="PF02311"/>
    </source>
</evidence>
<dbReference type="Proteomes" id="UP000005808">
    <property type="component" value="Unassembled WGS sequence"/>
</dbReference>
<organism evidence="4 5">
    <name type="scientific">Cupriavidus basilensis OR16</name>
    <dbReference type="NCBI Taxonomy" id="1127483"/>
    <lineage>
        <taxon>Bacteria</taxon>
        <taxon>Pseudomonadati</taxon>
        <taxon>Pseudomonadota</taxon>
        <taxon>Betaproteobacteria</taxon>
        <taxon>Burkholderiales</taxon>
        <taxon>Burkholderiaceae</taxon>
        <taxon>Cupriavidus</taxon>
    </lineage>
</organism>
<comment type="caution">
    <text evidence="4">The sequence shown here is derived from an EMBL/GenBank/DDBJ whole genome shotgun (WGS) entry which is preliminary data.</text>
</comment>
<dbReference type="InterPro" id="IPR037923">
    <property type="entry name" value="HTH-like"/>
</dbReference>
<keyword evidence="1" id="KW-0238">DNA-binding</keyword>
<feature type="compositionally biased region" description="Basic and acidic residues" evidence="2">
    <location>
        <begin position="303"/>
        <end position="312"/>
    </location>
</feature>
<gene>
    <name evidence="4" type="ORF">OR16_33056</name>
</gene>
<evidence type="ECO:0000313" key="5">
    <source>
        <dbReference type="Proteomes" id="UP000005808"/>
    </source>
</evidence>
<feature type="compositionally biased region" description="Low complexity" evidence="2">
    <location>
        <begin position="180"/>
        <end position="199"/>
    </location>
</feature>
<evidence type="ECO:0000313" key="4">
    <source>
        <dbReference type="EMBL" id="EHP39183.1"/>
    </source>
</evidence>
<dbReference type="InterPro" id="IPR003313">
    <property type="entry name" value="AraC-bd"/>
</dbReference>
<evidence type="ECO:0000256" key="2">
    <source>
        <dbReference type="SAM" id="MobiDB-lite"/>
    </source>
</evidence>
<feature type="region of interest" description="Disordered" evidence="2">
    <location>
        <begin position="160"/>
        <end position="312"/>
    </location>
</feature>